<dbReference type="AlphaFoldDB" id="A0AA39ISI5"/>
<feature type="compositionally biased region" description="Basic and acidic residues" evidence="1">
    <location>
        <begin position="182"/>
        <end position="191"/>
    </location>
</feature>
<evidence type="ECO:0000313" key="3">
    <source>
        <dbReference type="EMBL" id="KAK0429655.1"/>
    </source>
</evidence>
<feature type="region of interest" description="Disordered" evidence="1">
    <location>
        <begin position="263"/>
        <end position="332"/>
    </location>
</feature>
<dbReference type="Proteomes" id="UP001175226">
    <property type="component" value="Unassembled WGS sequence"/>
</dbReference>
<reference evidence="3" key="1">
    <citation type="submission" date="2023-06" db="EMBL/GenBank/DDBJ databases">
        <authorList>
            <consortium name="Lawrence Berkeley National Laboratory"/>
            <person name="Ahrendt S."/>
            <person name="Sahu N."/>
            <person name="Indic B."/>
            <person name="Wong-Bajracharya J."/>
            <person name="Merenyi Z."/>
            <person name="Ke H.-M."/>
            <person name="Monk M."/>
            <person name="Kocsube S."/>
            <person name="Drula E."/>
            <person name="Lipzen A."/>
            <person name="Balint B."/>
            <person name="Henrissat B."/>
            <person name="Andreopoulos B."/>
            <person name="Martin F.M."/>
            <person name="Harder C.B."/>
            <person name="Rigling D."/>
            <person name="Ford K.L."/>
            <person name="Foster G.D."/>
            <person name="Pangilinan J."/>
            <person name="Papanicolaou A."/>
            <person name="Barry K."/>
            <person name="LaButti K."/>
            <person name="Viragh M."/>
            <person name="Koriabine M."/>
            <person name="Yan M."/>
            <person name="Riley R."/>
            <person name="Champramary S."/>
            <person name="Plett K.L."/>
            <person name="Tsai I.J."/>
            <person name="Slot J."/>
            <person name="Sipos G."/>
            <person name="Plett J."/>
            <person name="Nagy L.G."/>
            <person name="Grigoriev I.V."/>
        </authorList>
    </citation>
    <scope>NUCLEOTIDE SEQUENCE</scope>
    <source>
        <strain evidence="3">FPL87.14</strain>
    </source>
</reference>
<dbReference type="EMBL" id="JAUEPT010000223">
    <property type="protein sequence ID" value="KAK0429655.1"/>
    <property type="molecule type" value="Genomic_DNA"/>
</dbReference>
<proteinExistence type="predicted"/>
<feature type="compositionally biased region" description="Low complexity" evidence="1">
    <location>
        <begin position="50"/>
        <end position="63"/>
    </location>
</feature>
<feature type="signal peptide" evidence="2">
    <location>
        <begin position="1"/>
        <end position="19"/>
    </location>
</feature>
<evidence type="ECO:0000313" key="4">
    <source>
        <dbReference type="Proteomes" id="UP001175226"/>
    </source>
</evidence>
<keyword evidence="4" id="KW-1185">Reference proteome</keyword>
<feature type="compositionally biased region" description="Polar residues" evidence="1">
    <location>
        <begin position="35"/>
        <end position="49"/>
    </location>
</feature>
<feature type="region of interest" description="Disordered" evidence="1">
    <location>
        <begin position="19"/>
        <end position="87"/>
    </location>
</feature>
<protein>
    <submittedName>
        <fullName evidence="3">Uncharacterized protein</fullName>
    </submittedName>
</protein>
<feature type="chain" id="PRO_5041450464" evidence="2">
    <location>
        <begin position="20"/>
        <end position="912"/>
    </location>
</feature>
<evidence type="ECO:0000256" key="1">
    <source>
        <dbReference type="SAM" id="MobiDB-lite"/>
    </source>
</evidence>
<name>A0AA39ISI5_9AGAR</name>
<feature type="region of interest" description="Disordered" evidence="1">
    <location>
        <begin position="352"/>
        <end position="385"/>
    </location>
</feature>
<sequence length="912" mass="102473">MSVLALLLLMLALVSLSSSSEHGDDSKKSAWPPSRSGSPPNWSSNLNPAWSSNWGGNWGSQSNTAPNTSTDAQANTPGTSHQNFPPPMWGAVLNPFYAQHQNAGPPGMFYPHSWGGYTYPAQPPGGYAPATNMGTVRDNRMAIDDEHAHLNDQSGQSNATAEDIPSTNETIAHSTPQLSADNKGKQKASEDELREQEDEEKRYQSSIKQRNVEGETIPLEVLVIARRIHEQDCVEELENQLKKAHESLADALSCTRVLERELEQATRGTKRPHSNPQDDSPAEQPSKHDESALEGYLSDSSKRVIADAERRSSQSQSKKPRRKETGKTKQLTILPRHIEYLAQETAHCTCTMGRKPIHPDEPKLATSSHGSSDDESSDEEEDKPRYLKWHRANPLLKNAPNYKRWERELFLKAEQTKFDKYMENHRLDEYNTALARWESLPGRIPPSLPSAALGFLYIRKYNIVLANTEATGAMRAIDNGRGLQAPIGLEQRPNPRGFPMNIRELAGMVREIQGRHPRWRNDLYLLGEFYRISLSVRLEYRDLTMQTAITRFEDDWVDIREQFKALEPPSFVPMPSACLTSNPRNSEPRRWSRGRSTPSGIGMDTSFQVSIPHTWGYLMSMALSPENDHRGARSTYSRLFTGIVARPQWYTLRIAELSHNEDLEVEVAPSSNVLECMEWDAPGRDMEEDDIIQSSGVQWDYSVYEVYPPIPFMQEFYSDIDLHRRVLLATYGVPPMLDPHQGWWYPDAQDLERIHILRYVQDYEAPDRRLLSTDTTRMTRPVYDWFHVGEHYIYEWLAERPPPSNGDDIIPTSELSNDARPIDEDVHMDNSAAGNVPPVGSVIAPTGDLTRQDGTMSNTAGSLDVGIVHLSIAAISGSSIGFNTPSIPETAATDTAGLSTHPDANEDMLDSK</sequence>
<evidence type="ECO:0000256" key="2">
    <source>
        <dbReference type="SAM" id="SignalP"/>
    </source>
</evidence>
<comment type="caution">
    <text evidence="3">The sequence shown here is derived from an EMBL/GenBank/DDBJ whole genome shotgun (WGS) entry which is preliminary data.</text>
</comment>
<gene>
    <name evidence="3" type="ORF">EV421DRAFT_1914262</name>
</gene>
<keyword evidence="2" id="KW-0732">Signal</keyword>
<feature type="compositionally biased region" description="Polar residues" evidence="1">
    <location>
        <begin position="64"/>
        <end position="83"/>
    </location>
</feature>
<feature type="region of interest" description="Disordered" evidence="1">
    <location>
        <begin position="891"/>
        <end position="912"/>
    </location>
</feature>
<organism evidence="3 4">
    <name type="scientific">Armillaria borealis</name>
    <dbReference type="NCBI Taxonomy" id="47425"/>
    <lineage>
        <taxon>Eukaryota</taxon>
        <taxon>Fungi</taxon>
        <taxon>Dikarya</taxon>
        <taxon>Basidiomycota</taxon>
        <taxon>Agaricomycotina</taxon>
        <taxon>Agaricomycetes</taxon>
        <taxon>Agaricomycetidae</taxon>
        <taxon>Agaricales</taxon>
        <taxon>Marasmiineae</taxon>
        <taxon>Physalacriaceae</taxon>
        <taxon>Armillaria</taxon>
    </lineage>
</organism>
<feature type="compositionally biased region" description="Basic and acidic residues" evidence="1">
    <location>
        <begin position="300"/>
        <end position="312"/>
    </location>
</feature>
<feature type="region of interest" description="Disordered" evidence="1">
    <location>
        <begin position="168"/>
        <end position="209"/>
    </location>
</feature>
<accession>A0AA39ISI5</accession>
<feature type="region of interest" description="Disordered" evidence="1">
    <location>
        <begin position="574"/>
        <end position="597"/>
    </location>
</feature>
<feature type="compositionally biased region" description="Polar residues" evidence="1">
    <location>
        <begin position="168"/>
        <end position="180"/>
    </location>
</feature>